<dbReference type="EMBL" id="BJYZ01000008">
    <property type="protein sequence ID" value="GEO37916.1"/>
    <property type="molecule type" value="Genomic_DNA"/>
</dbReference>
<feature type="chain" id="PRO_5021815201" description="Lipoprotein" evidence="1">
    <location>
        <begin position="31"/>
        <end position="253"/>
    </location>
</feature>
<name>A0A512DN68_9PROT</name>
<protein>
    <recommendedName>
        <fullName evidence="4">Lipoprotein</fullName>
    </recommendedName>
</protein>
<dbReference type="RefSeq" id="WP_147040319.1">
    <property type="nucleotide sequence ID" value="NZ_BJYZ01000008.1"/>
</dbReference>
<sequence>MGFSARRGLRHCSALYSALALLPLAGSLLAGCAETGAGERLNVSQSPDTISIASAPVSHAGMKFVQPAFEMRTVQAIAGQAGAEVSLLESSPEAESDGAERERIGSRQIAAPTAVSIGSSIDADDLIQSRTMPDFTMADRVVALQTQTMLAGLACGKVWADVVAFKRYADFTVRNSSLLRRSQLDVAARLGGVEAFDKMHTRISNGESKRLIELGDSTYCDEMRKPFYVVVDLDERRLADMAMDHETVIASLQ</sequence>
<reference evidence="2 3" key="1">
    <citation type="submission" date="2019-07" db="EMBL/GenBank/DDBJ databases">
        <title>Whole genome shotgun sequence of Skermanella aerolata NBRC 106429.</title>
        <authorList>
            <person name="Hosoyama A."/>
            <person name="Uohara A."/>
            <person name="Ohji S."/>
            <person name="Ichikawa N."/>
        </authorList>
    </citation>
    <scope>NUCLEOTIDE SEQUENCE [LARGE SCALE GENOMIC DNA]</scope>
    <source>
        <strain evidence="2 3">NBRC 106429</strain>
    </source>
</reference>
<evidence type="ECO:0000256" key="1">
    <source>
        <dbReference type="SAM" id="SignalP"/>
    </source>
</evidence>
<comment type="caution">
    <text evidence="2">The sequence shown here is derived from an EMBL/GenBank/DDBJ whole genome shotgun (WGS) entry which is preliminary data.</text>
</comment>
<dbReference type="AlphaFoldDB" id="A0A512DN68"/>
<gene>
    <name evidence="2" type="ORF">SAE02_20640</name>
</gene>
<organism evidence="2 3">
    <name type="scientific">Skermanella aerolata</name>
    <dbReference type="NCBI Taxonomy" id="393310"/>
    <lineage>
        <taxon>Bacteria</taxon>
        <taxon>Pseudomonadati</taxon>
        <taxon>Pseudomonadota</taxon>
        <taxon>Alphaproteobacteria</taxon>
        <taxon>Rhodospirillales</taxon>
        <taxon>Azospirillaceae</taxon>
        <taxon>Skermanella</taxon>
    </lineage>
</organism>
<keyword evidence="3" id="KW-1185">Reference proteome</keyword>
<dbReference type="Proteomes" id="UP000321523">
    <property type="component" value="Unassembled WGS sequence"/>
</dbReference>
<evidence type="ECO:0000313" key="2">
    <source>
        <dbReference type="EMBL" id="GEO37916.1"/>
    </source>
</evidence>
<evidence type="ECO:0008006" key="4">
    <source>
        <dbReference type="Google" id="ProtNLM"/>
    </source>
</evidence>
<dbReference type="PROSITE" id="PS51257">
    <property type="entry name" value="PROKAR_LIPOPROTEIN"/>
    <property type="match status" value="1"/>
</dbReference>
<feature type="signal peptide" evidence="1">
    <location>
        <begin position="1"/>
        <end position="30"/>
    </location>
</feature>
<accession>A0A512DN68</accession>
<evidence type="ECO:0000313" key="3">
    <source>
        <dbReference type="Proteomes" id="UP000321523"/>
    </source>
</evidence>
<keyword evidence="1" id="KW-0732">Signal</keyword>
<proteinExistence type="predicted"/>